<dbReference type="Pfam" id="PF16074">
    <property type="entry name" value="PilW"/>
    <property type="match status" value="1"/>
</dbReference>
<dbReference type="RefSeq" id="WP_251972782.1">
    <property type="nucleotide sequence ID" value="NZ_AP025730.1"/>
</dbReference>
<sequence length="139" mass="14840">MITWDPTFSYDLLQTTADPLQPLADGVFELQALYGVDSDGNGSADTWVTPTGTWALSALMNGSSAAAAQLRRIKAIRLGLILRTTVKGPSGGTPASLTLFSDLGSGLTYTRTLTAAERAYRYRTVETTIPVRNNLLLTG</sequence>
<proteinExistence type="predicted"/>
<dbReference type="EMBL" id="AP025730">
    <property type="protein sequence ID" value="BDI04678.1"/>
    <property type="molecule type" value="Genomic_DNA"/>
</dbReference>
<gene>
    <name evidence="1" type="ORF">CATMQ487_16480</name>
</gene>
<dbReference type="InterPro" id="IPR032092">
    <property type="entry name" value="PilW"/>
</dbReference>
<evidence type="ECO:0000313" key="1">
    <source>
        <dbReference type="EMBL" id="BDI04678.1"/>
    </source>
</evidence>
<accession>A0ABN6PKY9</accession>
<dbReference type="Proteomes" id="UP001057498">
    <property type="component" value="Chromosome"/>
</dbReference>
<name>A0ABN6PKY9_9BURK</name>
<evidence type="ECO:0000313" key="2">
    <source>
        <dbReference type="Proteomes" id="UP001057498"/>
    </source>
</evidence>
<reference evidence="1" key="1">
    <citation type="submission" date="2022-04" db="EMBL/GenBank/DDBJ databases">
        <title>Whole genome sequence of Sphaerotilus sp. FB-5.</title>
        <authorList>
            <person name="Takeda M."/>
            <person name="Narihara S."/>
            <person name="Akimoto M."/>
            <person name="Akimoto R."/>
            <person name="Nishiyashiki S."/>
            <person name="Murakami T."/>
        </authorList>
    </citation>
    <scope>NUCLEOTIDE SEQUENCE</scope>
    <source>
        <strain evidence="1">FB-5</strain>
    </source>
</reference>
<keyword evidence="2" id="KW-1185">Reference proteome</keyword>
<organism evidence="1 2">
    <name type="scientific">Sphaerotilus microaerophilus</name>
    <dbReference type="NCBI Taxonomy" id="2914710"/>
    <lineage>
        <taxon>Bacteria</taxon>
        <taxon>Pseudomonadati</taxon>
        <taxon>Pseudomonadota</taxon>
        <taxon>Betaproteobacteria</taxon>
        <taxon>Burkholderiales</taxon>
        <taxon>Sphaerotilaceae</taxon>
        <taxon>Sphaerotilus</taxon>
    </lineage>
</organism>
<protein>
    <submittedName>
        <fullName evidence="1">Uncharacterized protein</fullName>
    </submittedName>
</protein>